<gene>
    <name evidence="2" type="ORF">CB0940_02097</name>
</gene>
<comment type="caution">
    <text evidence="2">The sequence shown here is derived from an EMBL/GenBank/DDBJ whole genome shotgun (WGS) entry which is preliminary data.</text>
</comment>
<dbReference type="AlphaFoldDB" id="A0A2G5I960"/>
<feature type="domain" description="2EXR" evidence="1">
    <location>
        <begin position="70"/>
        <end position="149"/>
    </location>
</feature>
<proteinExistence type="predicted"/>
<evidence type="ECO:0000313" key="2">
    <source>
        <dbReference type="EMBL" id="PIB01335.1"/>
    </source>
</evidence>
<dbReference type="InterPro" id="IPR045518">
    <property type="entry name" value="2EXR"/>
</dbReference>
<dbReference type="Proteomes" id="UP000230605">
    <property type="component" value="Chromosome 1"/>
</dbReference>
<name>A0A2G5I960_CERBT</name>
<organism evidence="2 3">
    <name type="scientific">Cercospora beticola</name>
    <name type="common">Sugarbeet leaf spot fungus</name>
    <dbReference type="NCBI Taxonomy" id="122368"/>
    <lineage>
        <taxon>Eukaryota</taxon>
        <taxon>Fungi</taxon>
        <taxon>Dikarya</taxon>
        <taxon>Ascomycota</taxon>
        <taxon>Pezizomycotina</taxon>
        <taxon>Dothideomycetes</taxon>
        <taxon>Dothideomycetidae</taxon>
        <taxon>Mycosphaerellales</taxon>
        <taxon>Mycosphaerellaceae</taxon>
        <taxon>Cercospora</taxon>
    </lineage>
</organism>
<evidence type="ECO:0000313" key="3">
    <source>
        <dbReference type="Proteomes" id="UP000230605"/>
    </source>
</evidence>
<dbReference type="EMBL" id="LKMD01000100">
    <property type="protein sequence ID" value="PIB01335.1"/>
    <property type="molecule type" value="Genomic_DNA"/>
</dbReference>
<accession>A0A2G5I960</accession>
<protein>
    <recommendedName>
        <fullName evidence="1">2EXR domain-containing protein</fullName>
    </recommendedName>
</protein>
<reference evidence="2 3" key="1">
    <citation type="submission" date="2015-10" db="EMBL/GenBank/DDBJ databases">
        <title>The cercosporin biosynthetic gene cluster was horizontally transferred to several fungal lineages and shown to be expanded in Cercospora beticola based on microsynteny with recipient genomes.</title>
        <authorList>
            <person name="De Jonge R."/>
            <person name="Ebert M.K."/>
            <person name="Suttle J.C."/>
            <person name="Jurick Ii W.M."/>
            <person name="Secor G.A."/>
            <person name="Thomma B.P."/>
            <person name="Van De Peer Y."/>
            <person name="Bolton M.D."/>
        </authorList>
    </citation>
    <scope>NUCLEOTIDE SEQUENCE [LARGE SCALE GENOMIC DNA]</scope>
    <source>
        <strain evidence="2 3">09-40</strain>
    </source>
</reference>
<evidence type="ECO:0000259" key="1">
    <source>
        <dbReference type="Pfam" id="PF20150"/>
    </source>
</evidence>
<sequence length="177" mass="20247">MAKVGHTCVDRVLSSRNDISHVEEFQPYISSCSEAMPEWINPTKFLNRPPRGELPLEIELHSANSQLSSPLFSKLSGELRSLIYSFVFPPQTVHVHLKACRANDRWTRAHISQQECWPLDGDEDPTATPETYEARSFMKTTSHACSFPHDWERQYALSNHPEAIPQQYLNKNGRPSL</sequence>
<dbReference type="Pfam" id="PF20150">
    <property type="entry name" value="2EXR"/>
    <property type="match status" value="1"/>
</dbReference>